<dbReference type="Pfam" id="PF00149">
    <property type="entry name" value="Metallophos"/>
    <property type="match status" value="1"/>
</dbReference>
<protein>
    <submittedName>
        <fullName evidence="2">Calcineurin-like phosphoesterase superfamily domain protein</fullName>
    </submittedName>
</protein>
<dbReference type="STRING" id="1617426.TR69_WS6001000193"/>
<dbReference type="EMBL" id="JYNZ01000002">
    <property type="protein sequence ID" value="KXK27318.1"/>
    <property type="molecule type" value="Genomic_DNA"/>
</dbReference>
<accession>A0A136M087</accession>
<dbReference type="SUPFAM" id="SSF56300">
    <property type="entry name" value="Metallo-dependent phosphatases"/>
    <property type="match status" value="1"/>
</dbReference>
<feature type="domain" description="Calcineurin-like phosphoesterase" evidence="1">
    <location>
        <begin position="3"/>
        <end position="176"/>
    </location>
</feature>
<dbReference type="AlphaFoldDB" id="A0A136M087"/>
<sequence>MRIVIADLHLTDRYDSRLGEFLSGLTAEADELIINGDLWDEDITEFAGFERAWRPLLQKWAALRTVYLPGNHDTDPLLAEKAWFAAEVLPVYSFTDGSVRFHIEHGHVFDTEGLVRRLVPQPLLGLIAHANRVRTWLWSRLFPFTHSFSETETVQQHSARKLIDADVVIFSHSHKPLADRSSGLYNTGAIMHGQASWLVIDQGAVALRKSTY</sequence>
<gene>
    <name evidence="2" type="ORF">TR69_WS6001000193</name>
</gene>
<reference evidence="2 3" key="1">
    <citation type="submission" date="2015-02" db="EMBL/GenBank/DDBJ databases">
        <title>Improved understanding of the partial-nitritation anammox process through 23 genomes representing the majority of the microbial community.</title>
        <authorList>
            <person name="Speth D.R."/>
            <person name="In T Zandt M."/>
            <person name="Guerrero Cruz S."/>
            <person name="Jetten M.S."/>
            <person name="Dutilh B.E."/>
        </authorList>
    </citation>
    <scope>NUCLEOTIDE SEQUENCE [LARGE SCALE GENOMIC DNA]</scope>
    <source>
        <strain evidence="2">OLB20</strain>
    </source>
</reference>
<evidence type="ECO:0000313" key="2">
    <source>
        <dbReference type="EMBL" id="KXK27318.1"/>
    </source>
</evidence>
<dbReference type="InterPro" id="IPR029052">
    <property type="entry name" value="Metallo-depent_PP-like"/>
</dbReference>
<proteinExistence type="predicted"/>
<evidence type="ECO:0000259" key="1">
    <source>
        <dbReference type="Pfam" id="PF00149"/>
    </source>
</evidence>
<name>A0A136M087_9BACT</name>
<dbReference type="Gene3D" id="3.60.21.10">
    <property type="match status" value="1"/>
</dbReference>
<dbReference type="Proteomes" id="UP000070457">
    <property type="component" value="Unassembled WGS sequence"/>
</dbReference>
<comment type="caution">
    <text evidence="2">The sequence shown here is derived from an EMBL/GenBank/DDBJ whole genome shotgun (WGS) entry which is preliminary data.</text>
</comment>
<dbReference type="GO" id="GO:0016787">
    <property type="term" value="F:hydrolase activity"/>
    <property type="evidence" value="ECO:0007669"/>
    <property type="project" value="InterPro"/>
</dbReference>
<evidence type="ECO:0000313" key="3">
    <source>
        <dbReference type="Proteomes" id="UP000070457"/>
    </source>
</evidence>
<dbReference type="InterPro" id="IPR004843">
    <property type="entry name" value="Calcineurin-like_PHP"/>
</dbReference>
<organism evidence="2 3">
    <name type="scientific">candidate division WS6 bacterium OLB20</name>
    <dbReference type="NCBI Taxonomy" id="1617426"/>
    <lineage>
        <taxon>Bacteria</taxon>
        <taxon>Candidatus Dojkabacteria</taxon>
    </lineage>
</organism>